<dbReference type="AlphaFoldDB" id="A0A5J9SVH6"/>
<dbReference type="EMBL" id="RWGY01000237">
    <property type="protein sequence ID" value="TVU03021.1"/>
    <property type="molecule type" value="Genomic_DNA"/>
</dbReference>
<name>A0A5J9SVH6_9POAL</name>
<organism evidence="2 3">
    <name type="scientific">Eragrostis curvula</name>
    <name type="common">weeping love grass</name>
    <dbReference type="NCBI Taxonomy" id="38414"/>
    <lineage>
        <taxon>Eukaryota</taxon>
        <taxon>Viridiplantae</taxon>
        <taxon>Streptophyta</taxon>
        <taxon>Embryophyta</taxon>
        <taxon>Tracheophyta</taxon>
        <taxon>Spermatophyta</taxon>
        <taxon>Magnoliopsida</taxon>
        <taxon>Liliopsida</taxon>
        <taxon>Poales</taxon>
        <taxon>Poaceae</taxon>
        <taxon>PACMAD clade</taxon>
        <taxon>Chloridoideae</taxon>
        <taxon>Eragrostideae</taxon>
        <taxon>Eragrostidinae</taxon>
        <taxon>Eragrostis</taxon>
    </lineage>
</organism>
<reference evidence="2 3" key="1">
    <citation type="journal article" date="2019" name="Sci. Rep.">
        <title>A high-quality genome of Eragrostis curvula grass provides insights into Poaceae evolution and supports new strategies to enhance forage quality.</title>
        <authorList>
            <person name="Carballo J."/>
            <person name="Santos B.A.C.M."/>
            <person name="Zappacosta D."/>
            <person name="Garbus I."/>
            <person name="Selva J.P."/>
            <person name="Gallo C.A."/>
            <person name="Diaz A."/>
            <person name="Albertini E."/>
            <person name="Caccamo M."/>
            <person name="Echenique V."/>
        </authorList>
    </citation>
    <scope>NUCLEOTIDE SEQUENCE [LARGE SCALE GENOMIC DNA]</scope>
    <source>
        <strain evidence="3">cv. Victoria</strain>
        <tissue evidence="2">Leaf</tissue>
    </source>
</reference>
<comment type="caution">
    <text evidence="2">The sequence shown here is derived from an EMBL/GenBank/DDBJ whole genome shotgun (WGS) entry which is preliminary data.</text>
</comment>
<dbReference type="Gramene" id="TVU01156">
    <property type="protein sequence ID" value="TVU01156"/>
    <property type="gene ID" value="EJB05_53403"/>
</dbReference>
<evidence type="ECO:0000313" key="3">
    <source>
        <dbReference type="Proteomes" id="UP000324897"/>
    </source>
</evidence>
<feature type="non-terminal residue" evidence="2">
    <location>
        <position position="1"/>
    </location>
</feature>
<evidence type="ECO:0000313" key="1">
    <source>
        <dbReference type="EMBL" id="TVU01156.1"/>
    </source>
</evidence>
<dbReference type="Proteomes" id="UP000324897">
    <property type="component" value="Unassembled WGS sequence"/>
</dbReference>
<dbReference type="Gramene" id="TVU03021">
    <property type="protein sequence ID" value="TVU03021"/>
    <property type="gene ID" value="EJB05_51454"/>
</dbReference>
<dbReference type="EMBL" id="RWGY01000482">
    <property type="protein sequence ID" value="TVU01156.1"/>
    <property type="molecule type" value="Genomic_DNA"/>
</dbReference>
<protein>
    <submittedName>
        <fullName evidence="2">Uncharacterized protein</fullName>
    </submittedName>
</protein>
<gene>
    <name evidence="2" type="ORF">EJB05_51454</name>
    <name evidence="1" type="ORF">EJB05_53403</name>
</gene>
<proteinExistence type="predicted"/>
<accession>A0A5J9SVH6</accession>
<evidence type="ECO:0000313" key="2">
    <source>
        <dbReference type="EMBL" id="TVU03021.1"/>
    </source>
</evidence>
<sequence>MGSFRHDWFTVKFFMGALPYSHRLNERIFKISKDACIPRNLVAVASSFDSGTDVTRHARTGAAHGTERLGTKGNEQGHSIGFVLSPGNRLDDGGDYSDNTASHDGNAIVTIV</sequence>
<keyword evidence="3" id="KW-1185">Reference proteome</keyword>